<comment type="similarity">
    <text evidence="2">Belongs to the EamA transporter family.</text>
</comment>
<proteinExistence type="inferred from homology"/>
<dbReference type="EMBL" id="JAFBEC010000001">
    <property type="protein sequence ID" value="MBM7631394.1"/>
    <property type="molecule type" value="Genomic_DNA"/>
</dbReference>
<evidence type="ECO:0000259" key="4">
    <source>
        <dbReference type="Pfam" id="PF00892"/>
    </source>
</evidence>
<feature type="transmembrane region" description="Helical" evidence="3">
    <location>
        <begin position="94"/>
        <end position="111"/>
    </location>
</feature>
<dbReference type="InterPro" id="IPR000620">
    <property type="entry name" value="EamA_dom"/>
</dbReference>
<accession>A0ABS2P7W4</accession>
<dbReference type="Gene3D" id="1.10.3730.20">
    <property type="match status" value="1"/>
</dbReference>
<feature type="transmembrane region" description="Helical" evidence="3">
    <location>
        <begin position="68"/>
        <end position="88"/>
    </location>
</feature>
<comment type="subcellular location">
    <subcellularLocation>
        <location evidence="1">Endomembrane system</location>
        <topology evidence="1">Multi-pass membrane protein</topology>
    </subcellularLocation>
</comment>
<dbReference type="Pfam" id="PF00892">
    <property type="entry name" value="EamA"/>
    <property type="match status" value="1"/>
</dbReference>
<dbReference type="SUPFAM" id="SSF103481">
    <property type="entry name" value="Multidrug resistance efflux transporter EmrE"/>
    <property type="match status" value="1"/>
</dbReference>
<protein>
    <submittedName>
        <fullName evidence="5">Undecaprenyl phosphate-alpha-L-ara4N flippase subunit ArnE</fullName>
    </submittedName>
</protein>
<dbReference type="InterPro" id="IPR037185">
    <property type="entry name" value="EmrE-like"/>
</dbReference>
<organism evidence="5 6">
    <name type="scientific">Geomicrobium sediminis</name>
    <dbReference type="NCBI Taxonomy" id="1347788"/>
    <lineage>
        <taxon>Bacteria</taxon>
        <taxon>Bacillati</taxon>
        <taxon>Bacillota</taxon>
        <taxon>Bacilli</taxon>
        <taxon>Bacillales</taxon>
        <taxon>Geomicrobium</taxon>
    </lineage>
</organism>
<gene>
    <name evidence="5" type="ORF">JOD17_000485</name>
</gene>
<comment type="caution">
    <text evidence="5">The sequence shown here is derived from an EMBL/GenBank/DDBJ whole genome shotgun (WGS) entry which is preliminary data.</text>
</comment>
<evidence type="ECO:0000256" key="1">
    <source>
        <dbReference type="ARBA" id="ARBA00004127"/>
    </source>
</evidence>
<evidence type="ECO:0000313" key="6">
    <source>
        <dbReference type="Proteomes" id="UP000741863"/>
    </source>
</evidence>
<dbReference type="Proteomes" id="UP000741863">
    <property type="component" value="Unassembled WGS sequence"/>
</dbReference>
<keyword evidence="3" id="KW-0472">Membrane</keyword>
<dbReference type="RefSeq" id="WP_338028741.1">
    <property type="nucleotide sequence ID" value="NZ_JAFBEC010000001.1"/>
</dbReference>
<name>A0ABS2P7W4_9BACL</name>
<feature type="domain" description="EamA" evidence="4">
    <location>
        <begin position="22"/>
        <end position="111"/>
    </location>
</feature>
<sequence>MAIISQLILLILLFTLLGSVGAYYFKRATSEGIGLHRTFIQNLLVGGAAYGSGALLNIYVLQFLPYTIVFPLTSITYLWTFALASIFLKESITFRKLIGATLIIIGSAFLIM</sequence>
<evidence type="ECO:0000256" key="3">
    <source>
        <dbReference type="SAM" id="Phobius"/>
    </source>
</evidence>
<feature type="transmembrane region" description="Helical" evidence="3">
    <location>
        <begin position="38"/>
        <end position="61"/>
    </location>
</feature>
<keyword evidence="6" id="KW-1185">Reference proteome</keyword>
<evidence type="ECO:0000256" key="2">
    <source>
        <dbReference type="ARBA" id="ARBA00007362"/>
    </source>
</evidence>
<reference evidence="5 6" key="1">
    <citation type="submission" date="2021-01" db="EMBL/GenBank/DDBJ databases">
        <title>Genomic Encyclopedia of Type Strains, Phase IV (KMG-IV): sequencing the most valuable type-strain genomes for metagenomic binning, comparative biology and taxonomic classification.</title>
        <authorList>
            <person name="Goeker M."/>
        </authorList>
    </citation>
    <scope>NUCLEOTIDE SEQUENCE [LARGE SCALE GENOMIC DNA]</scope>
    <source>
        <strain evidence="5 6">DSM 25540</strain>
    </source>
</reference>
<keyword evidence="3" id="KW-0812">Transmembrane</keyword>
<evidence type="ECO:0000313" key="5">
    <source>
        <dbReference type="EMBL" id="MBM7631394.1"/>
    </source>
</evidence>
<keyword evidence="3" id="KW-1133">Transmembrane helix</keyword>